<feature type="transmembrane region" description="Helical" evidence="2">
    <location>
        <begin position="21"/>
        <end position="43"/>
    </location>
</feature>
<feature type="transmembrane region" description="Helical" evidence="2">
    <location>
        <begin position="86"/>
        <end position="111"/>
    </location>
</feature>
<dbReference type="EMBL" id="JAMXLR010000092">
    <property type="protein sequence ID" value="MCO6047815.1"/>
    <property type="molecule type" value="Genomic_DNA"/>
</dbReference>
<evidence type="ECO:0000313" key="3">
    <source>
        <dbReference type="EMBL" id="MCO6047815.1"/>
    </source>
</evidence>
<feature type="compositionally biased region" description="Polar residues" evidence="1">
    <location>
        <begin position="590"/>
        <end position="603"/>
    </location>
</feature>
<keyword evidence="2" id="KW-1133">Transmembrane helix</keyword>
<keyword evidence="2" id="KW-0472">Membrane</keyword>
<sequence length="1283" mass="136587">MPTQRHIRKLPRPVSNALDDRASTVQMALVVWAVLVTVLIVSLGGFNDPRLLHNGWVRLLGMLATWGLLAWAAATPGRWMANRLRLGVAISLVVHTLAALLLVFAHLTFLLTEPEVALVEQVVVEPEETPKLVEVVRPSEEQQPAVEKPVPTDHLAQQQQPQTSQAKASPPTDAKELPDPPELASSEAPQSLVERRPRTAMTHRAKSPGERSRQSETATLATTAPRPITRPKELASAATAEPAPAAQMAKAESQPREAPTPNEPQEVSPQPPTRVTQRQRNSNAPRVAQTPPTPRRPVSPAEVPEPAVAEVAPRVTTPETTRVAAEPSRLERPRTPTAATQDVPEPQQQRNAPPTAVARRDTREPEMPLAAAPTPLDRRTAVSVAEAISRTPESQRPAEVTRTATDTERPVEPIAASISKQQATNPTLEEAIEAEAEELATAMPTETPNRRRESTLVAETPQPSQQTSTTPTEATLAETDTTPEPLVAAVPRETTRQSSTSPAPRVLADSRGGTGMQGEGLNSLNDAPAAPTYSAPFSSAAADRRRSTQTERGPALSPNPVAEVARARASAASPTSTLMAMPVPDAEVAGSTTPDNISASSSAAVERKFSNVSLGDITAAQGEAEFDTGPPQITPERGSGRGSSGGRLAMRAPETNSGLGPRRRSQAAMSPSATGVVSAPAATSAAPSASAVARQDQQVGGAPAPSISGRPSEADVPRLAQSRAPTGATSGGGAAPPSVGPPASATEVGTPPPRAGGSIARTRDERGTLGGPSIAAATGQVAPQGVATAASPAAAAAAALDPVSVALVTPLSVDMMEAPTSAPAPATSSTTDVAPKRSTLMPAEVGSGGLASEPTFDAGIPQRIARRQTPALRMTPSRFANRSEGGQLTPPGRKRNPAPAFAARTDRIDSAPITNPDDPRPKTEAAIELGLEFLARVQQQDGSWSLGEFGNLPIDDEELPSIQADGAATGLALLAFLGGGYDHYDDKYQAVVQRGLDYLIQQQSAEGDIFPERDLPGPRATRFYSHGIAALALCEAYGMTGDPELRAPAQAAIDYITRTQHPQYNGWRYTEGLNSDLSVTGWQVMAMRSGELAGLAVNKRTYERVRKFVEECRQTAGGEELYCYNPYLTSNRAGMQHYNKPSTVMTSVGMLMQLYLGTNRDSKLMQRGADHLRENLPTQTGEFRQAPVGTPNNPQRDTYYWYYATQVMFHMGGDYWQQWHEHLHPLLVDHQTQEGPLAGSWNPQKPVPDMWANHAGRLYVTCLNLLSLEVSYRHLPLYEMTGK</sequence>
<feature type="compositionally biased region" description="Low complexity" evidence="1">
    <location>
        <begin position="670"/>
        <end position="693"/>
    </location>
</feature>
<organism evidence="3 4">
    <name type="scientific">Aeoliella straminimaris</name>
    <dbReference type="NCBI Taxonomy" id="2954799"/>
    <lineage>
        <taxon>Bacteria</taxon>
        <taxon>Pseudomonadati</taxon>
        <taxon>Planctomycetota</taxon>
        <taxon>Planctomycetia</taxon>
        <taxon>Pirellulales</taxon>
        <taxon>Lacipirellulaceae</taxon>
        <taxon>Aeoliella</taxon>
    </lineage>
</organism>
<feature type="compositionally biased region" description="Low complexity" evidence="1">
    <location>
        <begin position="735"/>
        <end position="746"/>
    </location>
</feature>
<dbReference type="RefSeq" id="WP_252855922.1">
    <property type="nucleotide sequence ID" value="NZ_JAMXLR010000092.1"/>
</dbReference>
<feature type="compositionally biased region" description="Low complexity" evidence="1">
    <location>
        <begin position="298"/>
        <end position="315"/>
    </location>
</feature>
<keyword evidence="4" id="KW-1185">Reference proteome</keyword>
<feature type="compositionally biased region" description="Low complexity" evidence="1">
    <location>
        <begin position="560"/>
        <end position="574"/>
    </location>
</feature>
<comment type="caution">
    <text evidence="3">The sequence shown here is derived from an EMBL/GenBank/DDBJ whole genome shotgun (WGS) entry which is preliminary data.</text>
</comment>
<dbReference type="CDD" id="cd00688">
    <property type="entry name" value="ISOPREN_C2_like"/>
    <property type="match status" value="1"/>
</dbReference>
<feature type="region of interest" description="Disordered" evidence="1">
    <location>
        <begin position="878"/>
        <end position="921"/>
    </location>
</feature>
<feature type="compositionally biased region" description="Low complexity" evidence="1">
    <location>
        <begin position="235"/>
        <end position="252"/>
    </location>
</feature>
<reference evidence="3" key="1">
    <citation type="submission" date="2022-06" db="EMBL/GenBank/DDBJ databases">
        <title>Aeoliella straminimaris, a novel planctomycete from sediments.</title>
        <authorList>
            <person name="Vitorino I.R."/>
            <person name="Lage O.M."/>
        </authorList>
    </citation>
    <scope>NUCLEOTIDE SEQUENCE</scope>
    <source>
        <strain evidence="3">ICT_H6.2</strain>
    </source>
</reference>
<dbReference type="Gene3D" id="1.50.10.20">
    <property type="match status" value="2"/>
</dbReference>
<evidence type="ECO:0000256" key="2">
    <source>
        <dbReference type="SAM" id="Phobius"/>
    </source>
</evidence>
<dbReference type="InterPro" id="IPR008930">
    <property type="entry name" value="Terpenoid_cyclase/PrenylTrfase"/>
</dbReference>
<feature type="transmembrane region" description="Helical" evidence="2">
    <location>
        <begin position="55"/>
        <end position="74"/>
    </location>
</feature>
<feature type="compositionally biased region" description="Polar residues" evidence="1">
    <location>
        <begin position="263"/>
        <end position="284"/>
    </location>
</feature>
<proteinExistence type="predicted"/>
<name>A0A9X2JJ57_9BACT</name>
<feature type="region of interest" description="Disordered" evidence="1">
    <location>
        <begin position="134"/>
        <end position="604"/>
    </location>
</feature>
<evidence type="ECO:0008006" key="5">
    <source>
        <dbReference type="Google" id="ProtNLM"/>
    </source>
</evidence>
<feature type="compositionally biased region" description="Low complexity" evidence="1">
    <location>
        <begin position="156"/>
        <end position="171"/>
    </location>
</feature>
<gene>
    <name evidence="3" type="ORF">NG895_28250</name>
</gene>
<dbReference type="SUPFAM" id="SSF48239">
    <property type="entry name" value="Terpenoid cyclases/Protein prenyltransferases"/>
    <property type="match status" value="1"/>
</dbReference>
<dbReference type="Proteomes" id="UP001155241">
    <property type="component" value="Unassembled WGS sequence"/>
</dbReference>
<feature type="compositionally biased region" description="Low complexity" evidence="1">
    <location>
        <begin position="458"/>
        <end position="486"/>
    </location>
</feature>
<feature type="region of interest" description="Disordered" evidence="1">
    <location>
        <begin position="620"/>
        <end position="792"/>
    </location>
</feature>
<accession>A0A9X2JJ57</accession>
<evidence type="ECO:0000313" key="4">
    <source>
        <dbReference type="Proteomes" id="UP001155241"/>
    </source>
</evidence>
<keyword evidence="2" id="KW-0812">Transmembrane</keyword>
<evidence type="ECO:0000256" key="1">
    <source>
        <dbReference type="SAM" id="MobiDB-lite"/>
    </source>
</evidence>
<protein>
    <recommendedName>
        <fullName evidence="5">Prenyltransferase/squalene oxidase-like repeat protein</fullName>
    </recommendedName>
</protein>